<dbReference type="InterPro" id="IPR011832">
    <property type="entry name" value="GlgDAde_trans"/>
</dbReference>
<comment type="similarity">
    <text evidence="1">Belongs to the bacterial/plant glucose-1-phosphate adenylyltransferase family.</text>
</comment>
<evidence type="ECO:0000259" key="4">
    <source>
        <dbReference type="Pfam" id="PF24894"/>
    </source>
</evidence>
<feature type="domain" description="Glucose-1-phosphate adenylyltransferase/Bifunctional protein GlmU-like C-terminal hexapeptide" evidence="4">
    <location>
        <begin position="283"/>
        <end position="356"/>
    </location>
</feature>
<dbReference type="Gene3D" id="2.160.10.10">
    <property type="entry name" value="Hexapeptide repeat proteins"/>
    <property type="match status" value="1"/>
</dbReference>
<dbReference type="NCBIfam" id="TIGR02092">
    <property type="entry name" value="glgD"/>
    <property type="match status" value="1"/>
</dbReference>
<organism evidence="5 6">
    <name type="scientific">Caloramator fervidus</name>
    <dbReference type="NCBI Taxonomy" id="29344"/>
    <lineage>
        <taxon>Bacteria</taxon>
        <taxon>Bacillati</taxon>
        <taxon>Bacillota</taxon>
        <taxon>Clostridia</taxon>
        <taxon>Eubacteriales</taxon>
        <taxon>Clostridiaceae</taxon>
        <taxon>Caloramator</taxon>
    </lineage>
</organism>
<evidence type="ECO:0000256" key="2">
    <source>
        <dbReference type="ARBA" id="ARBA00023056"/>
    </source>
</evidence>
<feature type="domain" description="Nucleotidyl transferase" evidence="3">
    <location>
        <begin position="18"/>
        <end position="155"/>
    </location>
</feature>
<dbReference type="Pfam" id="PF24894">
    <property type="entry name" value="Hexapep_GlmU"/>
    <property type="match status" value="1"/>
</dbReference>
<dbReference type="InterPro" id="IPR029044">
    <property type="entry name" value="Nucleotide-diphossugar_trans"/>
</dbReference>
<keyword evidence="5" id="KW-0808">Transferase</keyword>
<evidence type="ECO:0000313" key="5">
    <source>
        <dbReference type="EMBL" id="SEF57041.1"/>
    </source>
</evidence>
<dbReference type="Gene3D" id="3.90.550.10">
    <property type="entry name" value="Spore Coat Polysaccharide Biosynthesis Protein SpsA, Chain A"/>
    <property type="match status" value="1"/>
</dbReference>
<name>A0A1H5T4N4_9CLOT</name>
<dbReference type="PANTHER" id="PTHR43523">
    <property type="entry name" value="GLUCOSE-1-PHOSPHATE ADENYLYLTRANSFERASE-RELATED"/>
    <property type="match status" value="1"/>
</dbReference>
<sequence>MLRDYMGVILLNEDESNIRSLTLNRPLASIPIFARYRVIDFILSNMVNSGITNVGIFVKTNSRSLVDHIGSGKPWDLNRKIDGLFIFNYTLKQLVQEDINSFKYNMEYFFRSKKEKVVLSRSRMICNIDLEKIAMEHEKSGADVTIVYKKVENSDMFLSCDVLNIKDGKVISVGKNLGMGEKINVSMEIFFMSKEFLIQAIYKCIQEGNCSSVIDYVYRHVRDHDVRAYEFDGYLGCINSIASYYKVSMDFLDQDIMKELCSKNGYIYTKSYDSPPTKYLNGSLVTNSVIANGSIIKGLVSNSIIGRRVIIEEGAEVINSIIFSRCIIGKNVKLKNVIIDKNTIIEEDKVLIGDDKYPIVIEKGSRIYL</sequence>
<gene>
    <name evidence="5" type="ORF">SAMN05660865_00542</name>
</gene>
<dbReference type="SUPFAM" id="SSF51161">
    <property type="entry name" value="Trimeric LpxA-like enzymes"/>
    <property type="match status" value="1"/>
</dbReference>
<dbReference type="OrthoDB" id="9801810at2"/>
<dbReference type="PANTHER" id="PTHR43523:SF6">
    <property type="entry name" value="GLYCOGEN BIOSYNTHESIS PROTEIN GLGD"/>
    <property type="match status" value="1"/>
</dbReference>
<keyword evidence="2" id="KW-0320">Glycogen biosynthesis</keyword>
<evidence type="ECO:0000259" key="3">
    <source>
        <dbReference type="Pfam" id="PF00483"/>
    </source>
</evidence>
<dbReference type="CDD" id="cd02508">
    <property type="entry name" value="ADP_Glucose_PP"/>
    <property type="match status" value="1"/>
</dbReference>
<dbReference type="SUPFAM" id="SSF53448">
    <property type="entry name" value="Nucleotide-diphospho-sugar transferases"/>
    <property type="match status" value="1"/>
</dbReference>
<accession>A0A1H5T4N4</accession>
<dbReference type="Proteomes" id="UP000242850">
    <property type="component" value="Unassembled WGS sequence"/>
</dbReference>
<dbReference type="InterPro" id="IPR056818">
    <property type="entry name" value="GlmU/GlgC-like_hexapep"/>
</dbReference>
<protein>
    <submittedName>
        <fullName evidence="5">Glucose-1-phosphate adenylyltransferase</fullName>
    </submittedName>
</protein>
<dbReference type="GO" id="GO:0005978">
    <property type="term" value="P:glycogen biosynthetic process"/>
    <property type="evidence" value="ECO:0007669"/>
    <property type="project" value="UniProtKB-KW"/>
</dbReference>
<dbReference type="AlphaFoldDB" id="A0A1H5T4N4"/>
<reference evidence="6" key="1">
    <citation type="submission" date="2016-10" db="EMBL/GenBank/DDBJ databases">
        <authorList>
            <person name="Varghese N."/>
            <person name="Submissions S."/>
        </authorList>
    </citation>
    <scope>NUCLEOTIDE SEQUENCE [LARGE SCALE GENOMIC DNA]</scope>
    <source>
        <strain evidence="6">DSM 5463</strain>
    </source>
</reference>
<dbReference type="Pfam" id="PF00483">
    <property type="entry name" value="NTP_transferase"/>
    <property type="match status" value="1"/>
</dbReference>
<keyword evidence="6" id="KW-1185">Reference proteome</keyword>
<dbReference type="RefSeq" id="WP_103895547.1">
    <property type="nucleotide sequence ID" value="NZ_FNUK01000004.1"/>
</dbReference>
<dbReference type="InterPro" id="IPR011831">
    <property type="entry name" value="ADP-Glc_PPase"/>
</dbReference>
<dbReference type="CDD" id="cd04651">
    <property type="entry name" value="LbH_G1P_AT_C"/>
    <property type="match status" value="1"/>
</dbReference>
<dbReference type="GO" id="GO:0008878">
    <property type="term" value="F:glucose-1-phosphate adenylyltransferase activity"/>
    <property type="evidence" value="ECO:0007669"/>
    <property type="project" value="InterPro"/>
</dbReference>
<dbReference type="InterPro" id="IPR011004">
    <property type="entry name" value="Trimer_LpxA-like_sf"/>
</dbReference>
<dbReference type="InterPro" id="IPR005835">
    <property type="entry name" value="NTP_transferase_dom"/>
</dbReference>
<proteinExistence type="inferred from homology"/>
<keyword evidence="5" id="KW-0548">Nucleotidyltransferase</keyword>
<evidence type="ECO:0000313" key="6">
    <source>
        <dbReference type="Proteomes" id="UP000242850"/>
    </source>
</evidence>
<evidence type="ECO:0000256" key="1">
    <source>
        <dbReference type="ARBA" id="ARBA00010443"/>
    </source>
</evidence>
<dbReference type="EMBL" id="FNUK01000004">
    <property type="protein sequence ID" value="SEF57041.1"/>
    <property type="molecule type" value="Genomic_DNA"/>
</dbReference>